<protein>
    <submittedName>
        <fullName evidence="2">GNAT family N-acetyltransferase</fullName>
    </submittedName>
</protein>
<reference evidence="2" key="1">
    <citation type="journal article" date="2021" name="PeerJ">
        <title>Extensive microbial diversity within the chicken gut microbiome revealed by metagenomics and culture.</title>
        <authorList>
            <person name="Gilroy R."/>
            <person name="Ravi A."/>
            <person name="Getino M."/>
            <person name="Pursley I."/>
            <person name="Horton D.L."/>
            <person name="Alikhan N.F."/>
            <person name="Baker D."/>
            <person name="Gharbi K."/>
            <person name="Hall N."/>
            <person name="Watson M."/>
            <person name="Adriaenssens E.M."/>
            <person name="Foster-Nyarko E."/>
            <person name="Jarju S."/>
            <person name="Secka A."/>
            <person name="Antonio M."/>
            <person name="Oren A."/>
            <person name="Chaudhuri R.R."/>
            <person name="La Ragione R."/>
            <person name="Hildebrand F."/>
            <person name="Pallen M.J."/>
        </authorList>
    </citation>
    <scope>NUCLEOTIDE SEQUENCE</scope>
    <source>
        <strain evidence="2">ChiSxjej6B18-287</strain>
    </source>
</reference>
<name>A0A9D2N8B7_9FIRM</name>
<dbReference type="CDD" id="cd04301">
    <property type="entry name" value="NAT_SF"/>
    <property type="match status" value="1"/>
</dbReference>
<evidence type="ECO:0000259" key="1">
    <source>
        <dbReference type="PROSITE" id="PS51186"/>
    </source>
</evidence>
<dbReference type="SUPFAM" id="SSF55729">
    <property type="entry name" value="Acyl-CoA N-acyltransferases (Nat)"/>
    <property type="match status" value="1"/>
</dbReference>
<organism evidence="2 3">
    <name type="scientific">Candidatus Blautia merdigallinarum</name>
    <dbReference type="NCBI Taxonomy" id="2838495"/>
    <lineage>
        <taxon>Bacteria</taxon>
        <taxon>Bacillati</taxon>
        <taxon>Bacillota</taxon>
        <taxon>Clostridia</taxon>
        <taxon>Lachnospirales</taxon>
        <taxon>Lachnospiraceae</taxon>
        <taxon>Blautia</taxon>
    </lineage>
</organism>
<sequence length="137" mass="15556">MVRWTNARNSEFLCQYAGDKWSFPLSETQVSEERDSIYSILRGREFIGMIQVLAQDGNRIHIGRFLLNPDEAGKGIGTAALTSFCKILFREMKAEAITLNVAETNDAAQKCYQKCGFTVLKKECRNGKNIRKMVLIQ</sequence>
<proteinExistence type="predicted"/>
<dbReference type="PROSITE" id="PS51186">
    <property type="entry name" value="GNAT"/>
    <property type="match status" value="1"/>
</dbReference>
<reference evidence="2" key="2">
    <citation type="submission" date="2021-04" db="EMBL/GenBank/DDBJ databases">
        <authorList>
            <person name="Gilroy R."/>
        </authorList>
    </citation>
    <scope>NUCLEOTIDE SEQUENCE</scope>
    <source>
        <strain evidence="2">ChiSxjej6B18-287</strain>
    </source>
</reference>
<feature type="domain" description="N-acetyltransferase" evidence="1">
    <location>
        <begin position="1"/>
        <end position="137"/>
    </location>
</feature>
<dbReference type="PANTHER" id="PTHR43328:SF1">
    <property type="entry name" value="N-ACETYLTRANSFERASE DOMAIN-CONTAINING PROTEIN"/>
    <property type="match status" value="1"/>
</dbReference>
<evidence type="ECO:0000313" key="2">
    <source>
        <dbReference type="EMBL" id="HJC12064.1"/>
    </source>
</evidence>
<dbReference type="GO" id="GO:0016747">
    <property type="term" value="F:acyltransferase activity, transferring groups other than amino-acyl groups"/>
    <property type="evidence" value="ECO:0007669"/>
    <property type="project" value="InterPro"/>
</dbReference>
<comment type="caution">
    <text evidence="2">The sequence shown here is derived from an EMBL/GenBank/DDBJ whole genome shotgun (WGS) entry which is preliminary data.</text>
</comment>
<gene>
    <name evidence="2" type="ORF">H9935_14940</name>
</gene>
<dbReference type="PANTHER" id="PTHR43328">
    <property type="entry name" value="ACETYLTRANSFERASE-RELATED"/>
    <property type="match status" value="1"/>
</dbReference>
<dbReference type="Pfam" id="PF00583">
    <property type="entry name" value="Acetyltransf_1"/>
    <property type="match status" value="1"/>
</dbReference>
<dbReference type="InterPro" id="IPR016181">
    <property type="entry name" value="Acyl_CoA_acyltransferase"/>
</dbReference>
<dbReference type="Proteomes" id="UP000823893">
    <property type="component" value="Unassembled WGS sequence"/>
</dbReference>
<dbReference type="InterPro" id="IPR000182">
    <property type="entry name" value="GNAT_dom"/>
</dbReference>
<evidence type="ECO:0000313" key="3">
    <source>
        <dbReference type="Proteomes" id="UP000823893"/>
    </source>
</evidence>
<dbReference type="EMBL" id="DWWV01000204">
    <property type="protein sequence ID" value="HJC12064.1"/>
    <property type="molecule type" value="Genomic_DNA"/>
</dbReference>
<dbReference type="AlphaFoldDB" id="A0A9D2N8B7"/>
<dbReference type="Gene3D" id="3.40.630.30">
    <property type="match status" value="1"/>
</dbReference>
<accession>A0A9D2N8B7</accession>